<keyword evidence="4" id="KW-1133">Transmembrane helix</keyword>
<dbReference type="Proteomes" id="UP000076021">
    <property type="component" value="Chromosome"/>
</dbReference>
<reference evidence="6 7" key="1">
    <citation type="journal article" date="2016" name="Genome Announc.">
        <title>Whole-Genome Sequence of Rummeliibacillus stabekisii Strain PP9 Isolated from Antarctic Soil.</title>
        <authorList>
            <person name="da Mota F.F."/>
            <person name="Vollu R.E."/>
            <person name="Jurelevicius D."/>
            <person name="Seldin L."/>
        </authorList>
    </citation>
    <scope>NUCLEOTIDE SEQUENCE [LARGE SCALE GENOMIC DNA]</scope>
    <source>
        <strain evidence="6 7">PP9</strain>
    </source>
</reference>
<keyword evidence="3" id="KW-0812">Transmembrane</keyword>
<evidence type="ECO:0000313" key="6">
    <source>
        <dbReference type="EMBL" id="AMW99800.1"/>
    </source>
</evidence>
<gene>
    <name evidence="6" type="ORF">ATY39_10325</name>
</gene>
<evidence type="ECO:0000256" key="3">
    <source>
        <dbReference type="ARBA" id="ARBA00022692"/>
    </source>
</evidence>
<dbReference type="RefSeq" id="WP_066789473.1">
    <property type="nucleotide sequence ID" value="NZ_BJVD01000004.1"/>
</dbReference>
<organism evidence="6 7">
    <name type="scientific">Rummeliibacillus stabekisii</name>
    <dbReference type="NCBI Taxonomy" id="241244"/>
    <lineage>
        <taxon>Bacteria</taxon>
        <taxon>Bacillati</taxon>
        <taxon>Bacillota</taxon>
        <taxon>Bacilli</taxon>
        <taxon>Bacillales</taxon>
        <taxon>Caryophanaceae</taxon>
        <taxon>Rummeliibacillus</taxon>
    </lineage>
</organism>
<keyword evidence="7" id="KW-1185">Reference proteome</keyword>
<comment type="similarity">
    <text evidence="2">Belongs to the LemA family.</text>
</comment>
<sequence>MKKLLAPIIIIIAVIALIAAMLVPRYNKLVSMDEQVDSKYAQVENQLQRRVDLIPNLVNTVKGYAKHEESIMKSIADSRARLASAKTPQDQANANDELTGNLNRLLVISEKYPDLKADKNYRQLMDELAGTENRLAVAREDYNEGVKEYNGLVRKFPGSLVAGMFNFDKREYFKASANAQNAPTVDFGDDNQ</sequence>
<evidence type="ECO:0000256" key="5">
    <source>
        <dbReference type="ARBA" id="ARBA00023136"/>
    </source>
</evidence>
<dbReference type="Pfam" id="PF04011">
    <property type="entry name" value="LemA"/>
    <property type="match status" value="1"/>
</dbReference>
<dbReference type="PANTHER" id="PTHR34478:SF2">
    <property type="entry name" value="MEMBRANE PROTEIN"/>
    <property type="match status" value="1"/>
</dbReference>
<proteinExistence type="inferred from homology"/>
<dbReference type="InterPro" id="IPR023353">
    <property type="entry name" value="LemA-like_dom_sf"/>
</dbReference>
<dbReference type="PANTHER" id="PTHR34478">
    <property type="entry name" value="PROTEIN LEMA"/>
    <property type="match status" value="1"/>
</dbReference>
<dbReference type="OrthoDB" id="9804152at2"/>
<dbReference type="Gene3D" id="1.20.1440.20">
    <property type="entry name" value="LemA-like domain"/>
    <property type="match status" value="1"/>
</dbReference>
<dbReference type="SUPFAM" id="SSF140478">
    <property type="entry name" value="LemA-like"/>
    <property type="match status" value="1"/>
</dbReference>
<dbReference type="InterPro" id="IPR007156">
    <property type="entry name" value="MamQ_LemA"/>
</dbReference>
<name>A0A143HE87_9BACL</name>
<evidence type="ECO:0000256" key="2">
    <source>
        <dbReference type="ARBA" id="ARBA00008854"/>
    </source>
</evidence>
<evidence type="ECO:0000256" key="1">
    <source>
        <dbReference type="ARBA" id="ARBA00004167"/>
    </source>
</evidence>
<protein>
    <submittedName>
        <fullName evidence="6">LemA family protein</fullName>
    </submittedName>
</protein>
<keyword evidence="5" id="KW-0472">Membrane</keyword>
<evidence type="ECO:0000313" key="7">
    <source>
        <dbReference type="Proteomes" id="UP000076021"/>
    </source>
</evidence>
<dbReference type="STRING" id="241244.ATY39_10325"/>
<dbReference type="AlphaFoldDB" id="A0A143HE87"/>
<accession>A0A143HE87</accession>
<dbReference type="GO" id="GO:0016020">
    <property type="term" value="C:membrane"/>
    <property type="evidence" value="ECO:0007669"/>
    <property type="project" value="UniProtKB-SubCell"/>
</dbReference>
<comment type="subcellular location">
    <subcellularLocation>
        <location evidence="1">Membrane</location>
        <topology evidence="1">Single-pass membrane protein</topology>
    </subcellularLocation>
</comment>
<reference evidence="7" key="2">
    <citation type="submission" date="2016-03" db="EMBL/GenBank/DDBJ databases">
        <authorList>
            <person name="Ploux O."/>
        </authorList>
    </citation>
    <scope>NUCLEOTIDE SEQUENCE [LARGE SCALE GENOMIC DNA]</scope>
    <source>
        <strain evidence="7">PP9</strain>
    </source>
</reference>
<evidence type="ECO:0000256" key="4">
    <source>
        <dbReference type="ARBA" id="ARBA00022989"/>
    </source>
</evidence>
<dbReference type="EMBL" id="CP014806">
    <property type="protein sequence ID" value="AMW99800.1"/>
    <property type="molecule type" value="Genomic_DNA"/>
</dbReference>
<dbReference type="KEGG" id="rst:ATY39_10325"/>